<organism evidence="6 7">
    <name type="scientific">Hoeflea halophila</name>
    <dbReference type="NCBI Taxonomy" id="714899"/>
    <lineage>
        <taxon>Bacteria</taxon>
        <taxon>Pseudomonadati</taxon>
        <taxon>Pseudomonadota</taxon>
        <taxon>Alphaproteobacteria</taxon>
        <taxon>Hyphomicrobiales</taxon>
        <taxon>Rhizobiaceae</taxon>
        <taxon>Hoeflea</taxon>
    </lineage>
</organism>
<dbReference type="Gene3D" id="3.40.190.10">
    <property type="entry name" value="Periplasmic binding protein-like II"/>
    <property type="match status" value="1"/>
</dbReference>
<dbReference type="GO" id="GO:0042884">
    <property type="term" value="P:microcin transport"/>
    <property type="evidence" value="ECO:0007669"/>
    <property type="project" value="TreeGrafter"/>
</dbReference>
<protein>
    <submittedName>
        <fullName evidence="6">Microcin C transport system substrate-binding protein</fullName>
    </submittedName>
</protein>
<feature type="chain" id="PRO_5013103670" evidence="4">
    <location>
        <begin position="24"/>
        <end position="608"/>
    </location>
</feature>
<proteinExistence type="inferred from homology"/>
<dbReference type="InterPro" id="IPR030678">
    <property type="entry name" value="Peptide/Ni-bd"/>
</dbReference>
<keyword evidence="7" id="KW-1185">Reference proteome</keyword>
<dbReference type="GO" id="GO:1904680">
    <property type="term" value="F:peptide transmembrane transporter activity"/>
    <property type="evidence" value="ECO:0007669"/>
    <property type="project" value="TreeGrafter"/>
</dbReference>
<feature type="signal peptide" evidence="4">
    <location>
        <begin position="1"/>
        <end position="23"/>
    </location>
</feature>
<evidence type="ECO:0000256" key="1">
    <source>
        <dbReference type="ARBA" id="ARBA00004418"/>
    </source>
</evidence>
<name>A0A286ICU3_9HYPH</name>
<dbReference type="PIRSF" id="PIRSF002741">
    <property type="entry name" value="MppA"/>
    <property type="match status" value="1"/>
</dbReference>
<dbReference type="OrthoDB" id="9803988at2"/>
<dbReference type="PANTHER" id="PTHR30290">
    <property type="entry name" value="PERIPLASMIC BINDING COMPONENT OF ABC TRANSPORTER"/>
    <property type="match status" value="1"/>
</dbReference>
<evidence type="ECO:0000313" key="6">
    <source>
        <dbReference type="EMBL" id="SOE17114.1"/>
    </source>
</evidence>
<gene>
    <name evidence="6" type="ORF">SAMN05877838_2001</name>
</gene>
<dbReference type="CDD" id="cd08497">
    <property type="entry name" value="MbnE-like"/>
    <property type="match status" value="1"/>
</dbReference>
<dbReference type="InterPro" id="IPR000914">
    <property type="entry name" value="SBP_5_dom"/>
</dbReference>
<feature type="domain" description="Solute-binding protein family 5" evidence="5">
    <location>
        <begin position="104"/>
        <end position="518"/>
    </location>
</feature>
<dbReference type="GO" id="GO:0030288">
    <property type="term" value="C:outer membrane-bounded periplasmic space"/>
    <property type="evidence" value="ECO:0007669"/>
    <property type="project" value="TreeGrafter"/>
</dbReference>
<dbReference type="GO" id="GO:0015833">
    <property type="term" value="P:peptide transport"/>
    <property type="evidence" value="ECO:0007669"/>
    <property type="project" value="TreeGrafter"/>
</dbReference>
<accession>A0A286ICU3</accession>
<dbReference type="RefSeq" id="WP_097107365.1">
    <property type="nucleotide sequence ID" value="NZ_OCPC01000002.1"/>
</dbReference>
<dbReference type="PANTHER" id="PTHR30290:SF64">
    <property type="entry name" value="ABC TRANSPORTER PERIPLASMIC BINDING PROTEIN"/>
    <property type="match status" value="1"/>
</dbReference>
<dbReference type="EMBL" id="OCPC01000002">
    <property type="protein sequence ID" value="SOE17114.1"/>
    <property type="molecule type" value="Genomic_DNA"/>
</dbReference>
<dbReference type="Gene3D" id="3.10.105.10">
    <property type="entry name" value="Dipeptide-binding Protein, Domain 3"/>
    <property type="match status" value="1"/>
</dbReference>
<evidence type="ECO:0000256" key="4">
    <source>
        <dbReference type="SAM" id="SignalP"/>
    </source>
</evidence>
<keyword evidence="3 4" id="KW-0732">Signal</keyword>
<dbReference type="AlphaFoldDB" id="A0A286ICU3"/>
<dbReference type="SUPFAM" id="SSF53850">
    <property type="entry name" value="Periplasmic binding protein-like II"/>
    <property type="match status" value="1"/>
</dbReference>
<dbReference type="GO" id="GO:0043190">
    <property type="term" value="C:ATP-binding cassette (ABC) transporter complex"/>
    <property type="evidence" value="ECO:0007669"/>
    <property type="project" value="InterPro"/>
</dbReference>
<evidence type="ECO:0000259" key="5">
    <source>
        <dbReference type="Pfam" id="PF00496"/>
    </source>
</evidence>
<evidence type="ECO:0000256" key="2">
    <source>
        <dbReference type="ARBA" id="ARBA00005695"/>
    </source>
</evidence>
<sequence>MIKRLAPLTLALAGLLATASAMAQEPEWRHATAMIEAPKYSEGFAHFDYVNPDAPKGGTLKLSEEGTFDSFNPILFKGETAAGLSLVFDTLMKPSEDEVSSSYGLLAESVSYPDDISKVTFRLRAEAKWADGTPVTPEDVVFSFNKAKELNPLQAQYYAHVVSAEKTGERDVTFLFDENNNQELPQILGQIRVLPKHWWDGTDEAGTARDISRTTLEPVMGSGPYRIADFKAGSTIRYELREDYWGKDLNVNVGQHNFGAIEYVYFTDANVEFEAFRAGTVDFRQENSASKWATAYDFPAVESGDIVREEIPNPLRAVGIMQALVPNMRREKFQDVRVRRALNFVLDFEDLNHNLAFDALARVDSYFWGTELASSGLPEGREKEILEGLENEIPAEVFTTPFTNPVGGDPQKARANLRQALTLFQQAGYALESGKLVNTSTGEQFGIEILLSSPSLERSVLPYIASLKKIGIDARIRTVDASQYTNRIRSFDYDMIWNVWGQSLNPGNEQAGYWGSASADREGSRNYAGIADPAVDELIRMVIFAQTREEKTAAVKALDRVLLANHYVVPLFYSDAVKVAYDKTLKHPEDLPYYGLGFPDVWWSTAAE</sequence>
<dbReference type="Pfam" id="PF00496">
    <property type="entry name" value="SBP_bac_5"/>
    <property type="match status" value="1"/>
</dbReference>
<reference evidence="7" key="1">
    <citation type="submission" date="2017-08" db="EMBL/GenBank/DDBJ databases">
        <authorList>
            <person name="Varghese N."/>
            <person name="Submissions S."/>
        </authorList>
    </citation>
    <scope>NUCLEOTIDE SEQUENCE [LARGE SCALE GENOMIC DNA]</scope>
    <source>
        <strain evidence="7">KCTC 23107</strain>
    </source>
</reference>
<evidence type="ECO:0000256" key="3">
    <source>
        <dbReference type="ARBA" id="ARBA00022729"/>
    </source>
</evidence>
<evidence type="ECO:0000313" key="7">
    <source>
        <dbReference type="Proteomes" id="UP000219465"/>
    </source>
</evidence>
<dbReference type="Proteomes" id="UP000219465">
    <property type="component" value="Unassembled WGS sequence"/>
</dbReference>
<comment type="similarity">
    <text evidence="2">Belongs to the bacterial solute-binding protein 5 family.</text>
</comment>
<comment type="subcellular location">
    <subcellularLocation>
        <location evidence="1">Periplasm</location>
    </subcellularLocation>
</comment>
<dbReference type="InterPro" id="IPR039424">
    <property type="entry name" value="SBP_5"/>
</dbReference>